<comment type="catalytic activity">
    <reaction evidence="20">
        <text>hexadecanoyl-CoA + H2O = hexadecanoate + CoA + H(+)</text>
        <dbReference type="Rhea" id="RHEA:16645"/>
        <dbReference type="ChEBI" id="CHEBI:7896"/>
        <dbReference type="ChEBI" id="CHEBI:15377"/>
        <dbReference type="ChEBI" id="CHEBI:15378"/>
        <dbReference type="ChEBI" id="CHEBI:57287"/>
        <dbReference type="ChEBI" id="CHEBI:57379"/>
        <dbReference type="EC" id="3.1.2.2"/>
    </reaction>
    <physiologicalReaction direction="left-to-right" evidence="20">
        <dbReference type="Rhea" id="RHEA:16646"/>
    </physiologicalReaction>
</comment>
<dbReference type="Gene3D" id="3.10.129.10">
    <property type="entry name" value="Hotdog Thioesterase"/>
    <property type="match status" value="1"/>
</dbReference>
<dbReference type="GO" id="GO:0016787">
    <property type="term" value="F:hydrolase activity"/>
    <property type="evidence" value="ECO:0007669"/>
    <property type="project" value="UniProtKB-KW"/>
</dbReference>
<evidence type="ECO:0000256" key="15">
    <source>
        <dbReference type="ARBA" id="ARBA00038456"/>
    </source>
</evidence>
<dbReference type="Pfam" id="PF03061">
    <property type="entry name" value="4HBT"/>
    <property type="match status" value="1"/>
</dbReference>
<feature type="domain" description="Thioesterase" evidence="24">
    <location>
        <begin position="118"/>
        <end position="188"/>
    </location>
</feature>
<comment type="catalytic activity">
    <reaction evidence="21">
        <text>decanoyl-CoA + H2O = decanoate + CoA + H(+)</text>
        <dbReference type="Rhea" id="RHEA:40059"/>
        <dbReference type="ChEBI" id="CHEBI:15377"/>
        <dbReference type="ChEBI" id="CHEBI:15378"/>
        <dbReference type="ChEBI" id="CHEBI:27689"/>
        <dbReference type="ChEBI" id="CHEBI:57287"/>
        <dbReference type="ChEBI" id="CHEBI:61430"/>
    </reaction>
    <physiologicalReaction direction="left-to-right" evidence="21">
        <dbReference type="Rhea" id="RHEA:40060"/>
    </physiologicalReaction>
</comment>
<keyword evidence="5" id="KW-0963">Cytoplasm</keyword>
<comment type="caution">
    <text evidence="25">The sequence shown here is derived from an EMBL/GenBank/DDBJ whole genome shotgun (WGS) entry which is preliminary data.</text>
</comment>
<evidence type="ECO:0000256" key="7">
    <source>
        <dbReference type="ARBA" id="ARBA00022801"/>
    </source>
</evidence>
<dbReference type="SUPFAM" id="SSF54637">
    <property type="entry name" value="Thioesterase/thiol ester dehydrase-isomerase"/>
    <property type="match status" value="1"/>
</dbReference>
<evidence type="ECO:0000256" key="9">
    <source>
        <dbReference type="ARBA" id="ARBA00022946"/>
    </source>
</evidence>
<evidence type="ECO:0000256" key="21">
    <source>
        <dbReference type="ARBA" id="ARBA00047969"/>
    </source>
</evidence>
<dbReference type="InterPro" id="IPR052365">
    <property type="entry name" value="THEM4/THEM5_acyl-CoA_thioest"/>
</dbReference>
<gene>
    <name evidence="25" type="ORF">ACFY05_11120</name>
</gene>
<comment type="subcellular location">
    <subcellularLocation>
        <location evidence="3">Cell projection</location>
        <location evidence="3">Ruffle membrane</location>
    </subcellularLocation>
    <subcellularLocation>
        <location evidence="2">Cytoplasm</location>
    </subcellularLocation>
    <subcellularLocation>
        <location evidence="1">Membrane</location>
        <topology evidence="1">Peripheral membrane protein</topology>
    </subcellularLocation>
</comment>
<accession>A0ABW6V264</accession>
<comment type="catalytic activity">
    <reaction evidence="22">
        <text>dodecanoyl-CoA + H2O = dodecanoate + CoA + H(+)</text>
        <dbReference type="Rhea" id="RHEA:30135"/>
        <dbReference type="ChEBI" id="CHEBI:15377"/>
        <dbReference type="ChEBI" id="CHEBI:15378"/>
        <dbReference type="ChEBI" id="CHEBI:18262"/>
        <dbReference type="ChEBI" id="CHEBI:57287"/>
        <dbReference type="ChEBI" id="CHEBI:57375"/>
    </reaction>
    <physiologicalReaction direction="left-to-right" evidence="22">
        <dbReference type="Rhea" id="RHEA:30136"/>
    </physiologicalReaction>
</comment>
<evidence type="ECO:0000256" key="2">
    <source>
        <dbReference type="ARBA" id="ARBA00004496"/>
    </source>
</evidence>
<keyword evidence="9" id="KW-0809">Transit peptide</keyword>
<dbReference type="CDD" id="cd03443">
    <property type="entry name" value="PaaI_thioesterase"/>
    <property type="match status" value="1"/>
</dbReference>
<evidence type="ECO:0000256" key="12">
    <source>
        <dbReference type="ARBA" id="ARBA00023273"/>
    </source>
</evidence>
<dbReference type="InterPro" id="IPR029069">
    <property type="entry name" value="HotDog_dom_sf"/>
</dbReference>
<sequence length="208" mass="22323">MTMDLAPEYDEEARLSAQAVLAQQVRELMDAVVLTDVSEDEMTAVTAELVALTERLKAARRDRPPVPELTRNGFRHLGNAVTGACNPHALPLVIERDADGSRADLEFRPTHEGPPDSVHGGVSAMILDHLLGDAVAAAGRAGMTGTLTIRYRRRVPYGEPVVGRAAATRAEGRKTWVDGTISLPDGTVLVEATGLFITPTPWVNAIPE</sequence>
<evidence type="ECO:0000256" key="1">
    <source>
        <dbReference type="ARBA" id="ARBA00004170"/>
    </source>
</evidence>
<comment type="catalytic activity">
    <reaction evidence="14">
        <text>(9Z)-octadecenoyl-CoA + H2O = (9Z)-octadecenoate + CoA + H(+)</text>
        <dbReference type="Rhea" id="RHEA:40139"/>
        <dbReference type="ChEBI" id="CHEBI:15377"/>
        <dbReference type="ChEBI" id="CHEBI:15378"/>
        <dbReference type="ChEBI" id="CHEBI:30823"/>
        <dbReference type="ChEBI" id="CHEBI:57287"/>
        <dbReference type="ChEBI" id="CHEBI:57387"/>
    </reaction>
    <physiologicalReaction direction="left-to-right" evidence="14">
        <dbReference type="Rhea" id="RHEA:40140"/>
    </physiologicalReaction>
</comment>
<keyword evidence="6" id="KW-0053">Apoptosis</keyword>
<evidence type="ECO:0000256" key="13">
    <source>
        <dbReference type="ARBA" id="ARBA00035852"/>
    </source>
</evidence>
<keyword evidence="4" id="KW-1003">Cell membrane</keyword>
<reference evidence="25 26" key="1">
    <citation type="submission" date="2024-10" db="EMBL/GenBank/DDBJ databases">
        <title>The Natural Products Discovery Center: Release of the First 8490 Sequenced Strains for Exploring Actinobacteria Biosynthetic Diversity.</title>
        <authorList>
            <person name="Kalkreuter E."/>
            <person name="Kautsar S.A."/>
            <person name="Yang D."/>
            <person name="Bader C.D."/>
            <person name="Teijaro C.N."/>
            <person name="Fluegel L."/>
            <person name="Davis C.M."/>
            <person name="Simpson J.R."/>
            <person name="Lauterbach L."/>
            <person name="Steele A.D."/>
            <person name="Gui C."/>
            <person name="Meng S."/>
            <person name="Li G."/>
            <person name="Viehrig K."/>
            <person name="Ye F."/>
            <person name="Su P."/>
            <person name="Kiefer A.F."/>
            <person name="Nichols A."/>
            <person name="Cepeda A.J."/>
            <person name="Yan W."/>
            <person name="Fan B."/>
            <person name="Jiang Y."/>
            <person name="Adhikari A."/>
            <person name="Zheng C.-J."/>
            <person name="Schuster L."/>
            <person name="Cowan T.M."/>
            <person name="Smanski M.J."/>
            <person name="Chevrette M.G."/>
            <person name="De Carvalho L.P.S."/>
            <person name="Shen B."/>
        </authorList>
    </citation>
    <scope>NUCLEOTIDE SEQUENCE [LARGE SCALE GENOMIC DNA]</scope>
    <source>
        <strain evidence="25 26">NPDC001281</strain>
    </source>
</reference>
<evidence type="ECO:0000256" key="19">
    <source>
        <dbReference type="ARBA" id="ARBA00047588"/>
    </source>
</evidence>
<evidence type="ECO:0000256" key="8">
    <source>
        <dbReference type="ARBA" id="ARBA00022832"/>
    </source>
</evidence>
<evidence type="ECO:0000256" key="23">
    <source>
        <dbReference type="ARBA" id="ARBA00048180"/>
    </source>
</evidence>
<evidence type="ECO:0000256" key="4">
    <source>
        <dbReference type="ARBA" id="ARBA00022475"/>
    </source>
</evidence>
<dbReference type="PANTHER" id="PTHR12418">
    <property type="entry name" value="ACYL-COENZYME A THIOESTERASE THEM4"/>
    <property type="match status" value="1"/>
</dbReference>
<evidence type="ECO:0000256" key="5">
    <source>
        <dbReference type="ARBA" id="ARBA00022490"/>
    </source>
</evidence>
<dbReference type="Proteomes" id="UP001602119">
    <property type="component" value="Unassembled WGS sequence"/>
</dbReference>
<comment type="catalytic activity">
    <reaction evidence="23">
        <text>tetradecanoyl-CoA + H2O = tetradecanoate + CoA + H(+)</text>
        <dbReference type="Rhea" id="RHEA:40119"/>
        <dbReference type="ChEBI" id="CHEBI:15377"/>
        <dbReference type="ChEBI" id="CHEBI:15378"/>
        <dbReference type="ChEBI" id="CHEBI:30807"/>
        <dbReference type="ChEBI" id="CHEBI:57287"/>
        <dbReference type="ChEBI" id="CHEBI:57385"/>
    </reaction>
    <physiologicalReaction direction="left-to-right" evidence="23">
        <dbReference type="Rhea" id="RHEA:40120"/>
    </physiologicalReaction>
</comment>
<keyword evidence="10" id="KW-0443">Lipid metabolism</keyword>
<name>A0ABW6V264_MICFU</name>
<evidence type="ECO:0000256" key="16">
    <source>
        <dbReference type="ARBA" id="ARBA00038848"/>
    </source>
</evidence>
<comment type="similarity">
    <text evidence="15">Belongs to the THEM4/THEM5 thioesterase family.</text>
</comment>
<keyword evidence="8" id="KW-0276">Fatty acid metabolism</keyword>
<evidence type="ECO:0000256" key="22">
    <source>
        <dbReference type="ARBA" id="ARBA00048074"/>
    </source>
</evidence>
<dbReference type="PANTHER" id="PTHR12418:SF19">
    <property type="entry name" value="ACYL-COENZYME A THIOESTERASE THEM4"/>
    <property type="match status" value="1"/>
</dbReference>
<evidence type="ECO:0000256" key="18">
    <source>
        <dbReference type="ARBA" id="ARBA00043210"/>
    </source>
</evidence>
<dbReference type="EC" id="3.1.2.2" evidence="16"/>
<evidence type="ECO:0000256" key="10">
    <source>
        <dbReference type="ARBA" id="ARBA00023098"/>
    </source>
</evidence>
<evidence type="ECO:0000256" key="17">
    <source>
        <dbReference type="ARBA" id="ARBA00040123"/>
    </source>
</evidence>
<evidence type="ECO:0000256" key="20">
    <source>
        <dbReference type="ARBA" id="ARBA00047734"/>
    </source>
</evidence>
<comment type="catalytic activity">
    <reaction evidence="13">
        <text>(5Z,8Z,11Z,14Z)-eicosatetraenoyl-CoA + H2O = (5Z,8Z,11Z,14Z)-eicosatetraenoate + CoA + H(+)</text>
        <dbReference type="Rhea" id="RHEA:40151"/>
        <dbReference type="ChEBI" id="CHEBI:15377"/>
        <dbReference type="ChEBI" id="CHEBI:15378"/>
        <dbReference type="ChEBI" id="CHEBI:32395"/>
        <dbReference type="ChEBI" id="CHEBI:57287"/>
        <dbReference type="ChEBI" id="CHEBI:57368"/>
    </reaction>
    <physiologicalReaction direction="left-to-right" evidence="13">
        <dbReference type="Rhea" id="RHEA:40152"/>
    </physiologicalReaction>
</comment>
<evidence type="ECO:0000259" key="24">
    <source>
        <dbReference type="Pfam" id="PF03061"/>
    </source>
</evidence>
<keyword evidence="11" id="KW-0472">Membrane</keyword>
<keyword evidence="7 25" id="KW-0378">Hydrolase</keyword>
<evidence type="ECO:0000256" key="6">
    <source>
        <dbReference type="ARBA" id="ARBA00022703"/>
    </source>
</evidence>
<keyword evidence="26" id="KW-1185">Reference proteome</keyword>
<evidence type="ECO:0000313" key="26">
    <source>
        <dbReference type="Proteomes" id="UP001602119"/>
    </source>
</evidence>
<keyword evidence="12" id="KW-0966">Cell projection</keyword>
<dbReference type="RefSeq" id="WP_387341778.1">
    <property type="nucleotide sequence ID" value="NZ_JBIAXI010000006.1"/>
</dbReference>
<evidence type="ECO:0000313" key="25">
    <source>
        <dbReference type="EMBL" id="MFF4773397.1"/>
    </source>
</evidence>
<dbReference type="InterPro" id="IPR006683">
    <property type="entry name" value="Thioestr_dom"/>
</dbReference>
<evidence type="ECO:0000256" key="14">
    <source>
        <dbReference type="ARBA" id="ARBA00037002"/>
    </source>
</evidence>
<evidence type="ECO:0000256" key="3">
    <source>
        <dbReference type="ARBA" id="ARBA00004632"/>
    </source>
</evidence>
<protein>
    <recommendedName>
        <fullName evidence="17">Acyl-coenzyme A thioesterase THEM4</fullName>
        <ecNumber evidence="16">3.1.2.2</ecNumber>
    </recommendedName>
    <alternativeName>
        <fullName evidence="18">Thioesterase superfamily member 4</fullName>
    </alternativeName>
</protein>
<comment type="catalytic activity">
    <reaction evidence="19">
        <text>octanoyl-CoA + H2O = octanoate + CoA + H(+)</text>
        <dbReference type="Rhea" id="RHEA:30143"/>
        <dbReference type="ChEBI" id="CHEBI:15377"/>
        <dbReference type="ChEBI" id="CHEBI:15378"/>
        <dbReference type="ChEBI" id="CHEBI:25646"/>
        <dbReference type="ChEBI" id="CHEBI:57287"/>
        <dbReference type="ChEBI" id="CHEBI:57386"/>
    </reaction>
    <physiologicalReaction direction="left-to-right" evidence="19">
        <dbReference type="Rhea" id="RHEA:30144"/>
    </physiologicalReaction>
</comment>
<proteinExistence type="inferred from homology"/>
<evidence type="ECO:0000256" key="11">
    <source>
        <dbReference type="ARBA" id="ARBA00023136"/>
    </source>
</evidence>
<dbReference type="EMBL" id="JBIAXI010000006">
    <property type="protein sequence ID" value="MFF4773397.1"/>
    <property type="molecule type" value="Genomic_DNA"/>
</dbReference>
<organism evidence="25 26">
    <name type="scientific">Microtetraspora fusca</name>
    <dbReference type="NCBI Taxonomy" id="1997"/>
    <lineage>
        <taxon>Bacteria</taxon>
        <taxon>Bacillati</taxon>
        <taxon>Actinomycetota</taxon>
        <taxon>Actinomycetes</taxon>
        <taxon>Streptosporangiales</taxon>
        <taxon>Streptosporangiaceae</taxon>
        <taxon>Microtetraspora</taxon>
    </lineage>
</organism>